<sequence>MKQTQLAVFGALLAVAGCIETTGTAPTSTSAPTPLSANDPAVQRYSRVVANMEPIAEQACRQRVRSGVNCDFLITLDRDPRKPSNAYQSLDANGRPVLTFTAAILKDFENDHELAFVLGHEAAHHIEGHLAEARQNATIGALVGGGLAVLLGGGETAVDVGLDVGGSVGARVYSKDHELEADALGTRITHAAGYDPVRGAAFFQRIPDPGDRFLGSHPPNGQRIDTVRRTAAQL</sequence>
<comment type="cofactor">
    <cofactor evidence="6">
        <name>Zn(2+)</name>
        <dbReference type="ChEBI" id="CHEBI:29105"/>
    </cofactor>
    <text evidence="6">Binds 1 zinc ion per subunit.</text>
</comment>
<dbReference type="GO" id="GO:0004222">
    <property type="term" value="F:metalloendopeptidase activity"/>
    <property type="evidence" value="ECO:0007669"/>
    <property type="project" value="InterPro"/>
</dbReference>
<dbReference type="InterPro" id="IPR001915">
    <property type="entry name" value="Peptidase_M48"/>
</dbReference>
<evidence type="ECO:0000256" key="4">
    <source>
        <dbReference type="ARBA" id="ARBA00022833"/>
    </source>
</evidence>
<reference evidence="9" key="1">
    <citation type="submission" date="2016-11" db="EMBL/GenBank/DDBJ databases">
        <authorList>
            <person name="Varghese N."/>
            <person name="Submissions S."/>
        </authorList>
    </citation>
    <scope>NUCLEOTIDE SEQUENCE [LARGE SCALE GENOMIC DNA]</scope>
    <source>
        <strain evidence="9">DSM 28223</strain>
    </source>
</reference>
<keyword evidence="5 6" id="KW-0482">Metalloprotease</keyword>
<keyword evidence="2" id="KW-0479">Metal-binding</keyword>
<dbReference type="GO" id="GO:0046872">
    <property type="term" value="F:metal ion binding"/>
    <property type="evidence" value="ECO:0007669"/>
    <property type="project" value="UniProtKB-KW"/>
</dbReference>
<evidence type="ECO:0000256" key="2">
    <source>
        <dbReference type="ARBA" id="ARBA00022723"/>
    </source>
</evidence>
<evidence type="ECO:0000256" key="6">
    <source>
        <dbReference type="RuleBase" id="RU003983"/>
    </source>
</evidence>
<accession>A0A1M5KN04</accession>
<dbReference type="InterPro" id="IPR051156">
    <property type="entry name" value="Mito/Outer_Membr_Metalloprot"/>
</dbReference>
<dbReference type="PANTHER" id="PTHR22726:SF1">
    <property type="entry name" value="METALLOENDOPEPTIDASE OMA1, MITOCHONDRIAL"/>
    <property type="match status" value="1"/>
</dbReference>
<comment type="similarity">
    <text evidence="6">Belongs to the peptidase M48 family.</text>
</comment>
<dbReference type="AlphaFoldDB" id="A0A1M5KN04"/>
<dbReference type="PANTHER" id="PTHR22726">
    <property type="entry name" value="METALLOENDOPEPTIDASE OMA1"/>
    <property type="match status" value="1"/>
</dbReference>
<protein>
    <submittedName>
        <fullName evidence="8">Peptidase family M48</fullName>
    </submittedName>
</protein>
<dbReference type="Pfam" id="PF01435">
    <property type="entry name" value="Peptidase_M48"/>
    <property type="match status" value="1"/>
</dbReference>
<evidence type="ECO:0000256" key="3">
    <source>
        <dbReference type="ARBA" id="ARBA00022801"/>
    </source>
</evidence>
<dbReference type="OrthoDB" id="7338723at2"/>
<evidence type="ECO:0000259" key="7">
    <source>
        <dbReference type="Pfam" id="PF01435"/>
    </source>
</evidence>
<name>A0A1M5KN04_9RHOB</name>
<evidence type="ECO:0000256" key="5">
    <source>
        <dbReference type="ARBA" id="ARBA00023049"/>
    </source>
</evidence>
<feature type="domain" description="Peptidase M48" evidence="7">
    <location>
        <begin position="83"/>
        <end position="230"/>
    </location>
</feature>
<evidence type="ECO:0000313" key="8">
    <source>
        <dbReference type="EMBL" id="SHG54106.1"/>
    </source>
</evidence>
<dbReference type="GO" id="GO:0016020">
    <property type="term" value="C:membrane"/>
    <property type="evidence" value="ECO:0007669"/>
    <property type="project" value="TreeGrafter"/>
</dbReference>
<evidence type="ECO:0000313" key="9">
    <source>
        <dbReference type="Proteomes" id="UP000184211"/>
    </source>
</evidence>
<keyword evidence="3 6" id="KW-0378">Hydrolase</keyword>
<dbReference type="EMBL" id="FQWM01000001">
    <property type="protein sequence ID" value="SHG54106.1"/>
    <property type="molecule type" value="Genomic_DNA"/>
</dbReference>
<dbReference type="PROSITE" id="PS51257">
    <property type="entry name" value="PROKAR_LIPOPROTEIN"/>
    <property type="match status" value="1"/>
</dbReference>
<dbReference type="STRING" id="870908.SAMN04488044_1022"/>
<evidence type="ECO:0000256" key="1">
    <source>
        <dbReference type="ARBA" id="ARBA00022670"/>
    </source>
</evidence>
<keyword evidence="9" id="KW-1185">Reference proteome</keyword>
<dbReference type="RefSeq" id="WP_072791273.1">
    <property type="nucleotide sequence ID" value="NZ_FQWM01000001.1"/>
</dbReference>
<keyword evidence="1 6" id="KW-0645">Protease</keyword>
<dbReference type="Gene3D" id="3.30.2010.10">
    <property type="entry name" value="Metalloproteases ('zincins'), catalytic domain"/>
    <property type="match status" value="1"/>
</dbReference>
<proteinExistence type="inferred from homology"/>
<keyword evidence="4 6" id="KW-0862">Zinc</keyword>
<dbReference type="GO" id="GO:0051603">
    <property type="term" value="P:proteolysis involved in protein catabolic process"/>
    <property type="evidence" value="ECO:0007669"/>
    <property type="project" value="TreeGrafter"/>
</dbReference>
<dbReference type="Proteomes" id="UP000184211">
    <property type="component" value="Unassembled WGS sequence"/>
</dbReference>
<gene>
    <name evidence="8" type="ORF">SAMN04488044_1022</name>
</gene>
<organism evidence="8 9">
    <name type="scientific">Cognatishimia maritima</name>
    <dbReference type="NCBI Taxonomy" id="870908"/>
    <lineage>
        <taxon>Bacteria</taxon>
        <taxon>Pseudomonadati</taxon>
        <taxon>Pseudomonadota</taxon>
        <taxon>Alphaproteobacteria</taxon>
        <taxon>Rhodobacterales</taxon>
        <taxon>Paracoccaceae</taxon>
        <taxon>Cognatishimia</taxon>
    </lineage>
</organism>